<dbReference type="InterPro" id="IPR031968">
    <property type="entry name" value="VASt"/>
</dbReference>
<dbReference type="PROSITE" id="PS51778">
    <property type="entry name" value="VAST"/>
    <property type="match status" value="1"/>
</dbReference>
<dbReference type="RefSeq" id="XP_051441184.1">
    <property type="nucleotide sequence ID" value="XM_051591762.1"/>
</dbReference>
<evidence type="ECO:0000256" key="7">
    <source>
        <dbReference type="SAM" id="MobiDB-lite"/>
    </source>
</evidence>
<dbReference type="PANTHER" id="PTHR23319:SF4">
    <property type="entry name" value="GRAM DOMAIN CONTAINING 1B, ISOFORM E"/>
    <property type="match status" value="1"/>
</dbReference>
<feature type="compositionally biased region" description="Acidic residues" evidence="7">
    <location>
        <begin position="423"/>
        <end position="438"/>
    </location>
</feature>
<feature type="region of interest" description="Disordered" evidence="7">
    <location>
        <begin position="388"/>
        <end position="520"/>
    </location>
</feature>
<feature type="region of interest" description="Disordered" evidence="7">
    <location>
        <begin position="705"/>
        <end position="747"/>
    </location>
</feature>
<dbReference type="Proteomes" id="UP001206595">
    <property type="component" value="Unassembled WGS sequence"/>
</dbReference>
<dbReference type="PANTHER" id="PTHR23319">
    <property type="entry name" value="GRAM DOMAIN CONTAINING 1B, ISOFORM E"/>
    <property type="match status" value="1"/>
</dbReference>
<feature type="compositionally biased region" description="Low complexity" evidence="7">
    <location>
        <begin position="218"/>
        <end position="231"/>
    </location>
</feature>
<keyword evidence="11" id="KW-1185">Reference proteome</keyword>
<dbReference type="GeneID" id="75917105"/>
<dbReference type="Pfam" id="PF16016">
    <property type="entry name" value="VASt"/>
    <property type="match status" value="1"/>
</dbReference>
<feature type="compositionally biased region" description="Basic and acidic residues" evidence="7">
    <location>
        <begin position="466"/>
        <end position="478"/>
    </location>
</feature>
<gene>
    <name evidence="10" type="ORF">K450DRAFT_258013</name>
</gene>
<dbReference type="Gene3D" id="2.30.29.30">
    <property type="entry name" value="Pleckstrin-homology domain (PH domain)/Phosphotyrosine-binding domain (PTB)"/>
    <property type="match status" value="1"/>
</dbReference>
<dbReference type="InterPro" id="IPR004182">
    <property type="entry name" value="GRAM"/>
</dbReference>
<evidence type="ECO:0000256" key="6">
    <source>
        <dbReference type="SAM" id="Coils"/>
    </source>
</evidence>
<dbReference type="GO" id="GO:0120015">
    <property type="term" value="F:sterol transfer activity"/>
    <property type="evidence" value="ECO:0007669"/>
    <property type="project" value="TreeGrafter"/>
</dbReference>
<feature type="compositionally biased region" description="Polar residues" evidence="7">
    <location>
        <begin position="855"/>
        <end position="874"/>
    </location>
</feature>
<evidence type="ECO:0000256" key="4">
    <source>
        <dbReference type="ARBA" id="ARBA00022989"/>
    </source>
</evidence>
<keyword evidence="4 8" id="KW-1133">Transmembrane helix</keyword>
<feature type="region of interest" description="Disordered" evidence="7">
    <location>
        <begin position="848"/>
        <end position="874"/>
    </location>
</feature>
<organism evidence="10 11">
    <name type="scientific">Umbelopsis ramanniana AG</name>
    <dbReference type="NCBI Taxonomy" id="1314678"/>
    <lineage>
        <taxon>Eukaryota</taxon>
        <taxon>Fungi</taxon>
        <taxon>Fungi incertae sedis</taxon>
        <taxon>Mucoromycota</taxon>
        <taxon>Mucoromycotina</taxon>
        <taxon>Umbelopsidomycetes</taxon>
        <taxon>Umbelopsidales</taxon>
        <taxon>Umbelopsidaceae</taxon>
        <taxon>Umbelopsis</taxon>
    </lineage>
</organism>
<dbReference type="Pfam" id="PF02893">
    <property type="entry name" value="GRAM"/>
    <property type="match status" value="1"/>
</dbReference>
<feature type="region of interest" description="Disordered" evidence="7">
    <location>
        <begin position="152"/>
        <end position="254"/>
    </location>
</feature>
<feature type="compositionally biased region" description="Basic and acidic residues" evidence="7">
    <location>
        <begin position="732"/>
        <end position="747"/>
    </location>
</feature>
<dbReference type="SMART" id="SM00568">
    <property type="entry name" value="GRAM"/>
    <property type="match status" value="1"/>
</dbReference>
<evidence type="ECO:0000259" key="9">
    <source>
        <dbReference type="PROSITE" id="PS51778"/>
    </source>
</evidence>
<evidence type="ECO:0000256" key="1">
    <source>
        <dbReference type="ARBA" id="ARBA00004167"/>
    </source>
</evidence>
<comment type="subcellular location">
    <subcellularLocation>
        <location evidence="1">Membrane</location>
        <topology evidence="1">Single-pass membrane protein</topology>
    </subcellularLocation>
</comment>
<dbReference type="EMBL" id="MU620960">
    <property type="protein sequence ID" value="KAI8576180.1"/>
    <property type="molecule type" value="Genomic_DNA"/>
</dbReference>
<dbReference type="GO" id="GO:0005886">
    <property type="term" value="C:plasma membrane"/>
    <property type="evidence" value="ECO:0007669"/>
    <property type="project" value="TreeGrafter"/>
</dbReference>
<reference evidence="10" key="1">
    <citation type="submission" date="2021-06" db="EMBL/GenBank/DDBJ databases">
        <authorList>
            <consortium name="DOE Joint Genome Institute"/>
            <person name="Mondo S.J."/>
            <person name="Amses K.R."/>
            <person name="Simmons D.R."/>
            <person name="Longcore J.E."/>
            <person name="Seto K."/>
            <person name="Alves G.H."/>
            <person name="Bonds A.E."/>
            <person name="Quandt C.A."/>
            <person name="Davis W.J."/>
            <person name="Chang Y."/>
            <person name="Letcher P.M."/>
            <person name="Powell M.J."/>
            <person name="Kuo A."/>
            <person name="Labutti K."/>
            <person name="Pangilinan J."/>
            <person name="Andreopoulos W."/>
            <person name="Tritt A."/>
            <person name="Riley R."/>
            <person name="Hundley H."/>
            <person name="Johnson J."/>
            <person name="Lipzen A."/>
            <person name="Barry K."/>
            <person name="Berbee M.L."/>
            <person name="Buchler N.E."/>
            <person name="Grigoriev I.V."/>
            <person name="Spatafora J.W."/>
            <person name="Stajich J.E."/>
            <person name="James T.Y."/>
        </authorList>
    </citation>
    <scope>NUCLEOTIDE SEQUENCE</scope>
    <source>
        <strain evidence="10">AG</strain>
    </source>
</reference>
<feature type="compositionally biased region" description="Basic residues" evidence="7">
    <location>
        <begin position="721"/>
        <end position="731"/>
    </location>
</feature>
<feature type="compositionally biased region" description="Basic and acidic residues" evidence="7">
    <location>
        <begin position="40"/>
        <end position="55"/>
    </location>
</feature>
<evidence type="ECO:0000256" key="8">
    <source>
        <dbReference type="SAM" id="Phobius"/>
    </source>
</evidence>
<accession>A0AAD5H9A3</accession>
<evidence type="ECO:0000256" key="3">
    <source>
        <dbReference type="ARBA" id="ARBA00022692"/>
    </source>
</evidence>
<feature type="compositionally biased region" description="Low complexity" evidence="7">
    <location>
        <begin position="17"/>
        <end position="29"/>
    </location>
</feature>
<reference evidence="10" key="2">
    <citation type="journal article" date="2022" name="Proc. Natl. Acad. Sci. U.S.A.">
        <title>Diploid-dominant life cycles characterize the early evolution of Fungi.</title>
        <authorList>
            <person name="Amses K.R."/>
            <person name="Simmons D.R."/>
            <person name="Longcore J.E."/>
            <person name="Mondo S.J."/>
            <person name="Seto K."/>
            <person name="Jeronimo G.H."/>
            <person name="Bonds A.E."/>
            <person name="Quandt C.A."/>
            <person name="Davis W.J."/>
            <person name="Chang Y."/>
            <person name="Federici B.A."/>
            <person name="Kuo A."/>
            <person name="LaButti K."/>
            <person name="Pangilinan J."/>
            <person name="Andreopoulos W."/>
            <person name="Tritt A."/>
            <person name="Riley R."/>
            <person name="Hundley H."/>
            <person name="Johnson J."/>
            <person name="Lipzen A."/>
            <person name="Barry K."/>
            <person name="Lang B.F."/>
            <person name="Cuomo C.A."/>
            <person name="Buchler N.E."/>
            <person name="Grigoriev I.V."/>
            <person name="Spatafora J.W."/>
            <person name="Stajich J.E."/>
            <person name="James T.Y."/>
        </authorList>
    </citation>
    <scope>NUCLEOTIDE SEQUENCE</scope>
    <source>
        <strain evidence="10">AG</strain>
    </source>
</reference>
<dbReference type="GO" id="GO:0140268">
    <property type="term" value="C:endoplasmic reticulum-plasma membrane contact site"/>
    <property type="evidence" value="ECO:0007669"/>
    <property type="project" value="TreeGrafter"/>
</dbReference>
<evidence type="ECO:0000256" key="2">
    <source>
        <dbReference type="ARBA" id="ARBA00006582"/>
    </source>
</evidence>
<keyword evidence="5 8" id="KW-0472">Membrane</keyword>
<feature type="compositionally biased region" description="Acidic residues" evidence="7">
    <location>
        <begin position="396"/>
        <end position="414"/>
    </location>
</feature>
<dbReference type="GO" id="GO:0032366">
    <property type="term" value="P:intracellular sterol transport"/>
    <property type="evidence" value="ECO:0007669"/>
    <property type="project" value="TreeGrafter"/>
</dbReference>
<proteinExistence type="inferred from homology"/>
<feature type="transmembrane region" description="Helical" evidence="8">
    <location>
        <begin position="782"/>
        <end position="801"/>
    </location>
</feature>
<dbReference type="GO" id="GO:0032541">
    <property type="term" value="C:cortical endoplasmic reticulum"/>
    <property type="evidence" value="ECO:0007669"/>
    <property type="project" value="TreeGrafter"/>
</dbReference>
<dbReference type="GO" id="GO:0032934">
    <property type="term" value="F:sterol binding"/>
    <property type="evidence" value="ECO:0007669"/>
    <property type="project" value="TreeGrafter"/>
</dbReference>
<evidence type="ECO:0000313" key="10">
    <source>
        <dbReference type="EMBL" id="KAI8576180.1"/>
    </source>
</evidence>
<dbReference type="InterPro" id="IPR051482">
    <property type="entry name" value="Cholesterol_transport"/>
</dbReference>
<feature type="compositionally biased region" description="Polar residues" evidence="7">
    <location>
        <begin position="153"/>
        <end position="178"/>
    </location>
</feature>
<sequence>MANENDGSFLSSVLTAASSTATSLATNLSDRFQESPHGSSGEDHTEKSQSEKPVDAKGGQVAANPAMNLNKQRHGRTHSHTISGDRPPVIITDHRPTASFHRRNSDGGSPGLGASMVADNLLPAAPSTTTATSDTAIFSSTAPSLSLEHLSLKPTSQSETGSVNSAFSDTTATNNDQGTPIADPEQPVTKDMLAVPRRRSRPRGSSVSTTNSLDAKGTSLSRSNSTASRTTALRRKDSDDTDADNASEGGQSATAGSIASACGMELANAKRNSDYHALFRSVPEEDVLVEDYGCALQKEILVQGRMYISENHVCFNANIFGWVTNLVIAFTEIVAIEKRMTAKIIPNAIQISTLHSKHLFASFLSRDQAYDQLIDIWHVAHPTLHNGKLSAKENSVDNDDDNDEDEEDESDYSYEEYSGSDYDSAEYTEVSDDEEEDVAKDGGDTKKLQESARQASVQTLPLPAGKSKEEVESRRRAMSEATSRPNGKVLQKSKLSESPIQQSSPNDSGADKADGTAAQPVKHAPTECACAKDNQHYPSIALDETYTGTLETINNLLFNSGFEKKFLVENQKSTDVNIGPWEKGQGDLKFVRETNYIKYLGGSIGPKTTKCLLKDEVIHYDLDDYITQVTTTQTPDVPSGSSFCVKTRTCLTWAGDNKVRILVTFAVEFSKSSWLKSTIEKASADGQIAYFKALDEAARKYIQQHPNEFHAGGRHPERGERRTKRRRRRRVPKTDKDSATTETKEQEKHGILHKLLSPFLFIGRILWAGIKYIIENAQIPTVQHLTMVFMLLMLIVSLLAVRKMANMERQLAELTHEMQILPASQGLWANEDEREQVWQWLQSKKGDTYQDRSDNALNGETSSQPAGSKASTMVPQLKHELDQEIAHLGMRVQEAQKRLQQLTQEK</sequence>
<feature type="coiled-coil region" evidence="6">
    <location>
        <begin position="878"/>
        <end position="905"/>
    </location>
</feature>
<comment type="similarity">
    <text evidence="2">Belongs to the YSP2 family.</text>
</comment>
<keyword evidence="3 8" id="KW-0812">Transmembrane</keyword>
<feature type="domain" description="VASt" evidence="9">
    <location>
        <begin position="537"/>
        <end position="706"/>
    </location>
</feature>
<comment type="caution">
    <text evidence="10">The sequence shown here is derived from an EMBL/GenBank/DDBJ whole genome shotgun (WGS) entry which is preliminary data.</text>
</comment>
<evidence type="ECO:0000256" key="5">
    <source>
        <dbReference type="ARBA" id="ARBA00023136"/>
    </source>
</evidence>
<dbReference type="GO" id="GO:0005789">
    <property type="term" value="C:endoplasmic reticulum membrane"/>
    <property type="evidence" value="ECO:0007669"/>
    <property type="project" value="TreeGrafter"/>
</dbReference>
<feature type="region of interest" description="Disordered" evidence="7">
    <location>
        <begin position="17"/>
        <end position="117"/>
    </location>
</feature>
<name>A0AAD5H9A3_UMBRA</name>
<protein>
    <recommendedName>
        <fullName evidence="9">VASt domain-containing protein</fullName>
    </recommendedName>
</protein>
<evidence type="ECO:0000313" key="11">
    <source>
        <dbReference type="Proteomes" id="UP001206595"/>
    </source>
</evidence>
<dbReference type="InterPro" id="IPR011993">
    <property type="entry name" value="PH-like_dom_sf"/>
</dbReference>
<dbReference type="CDD" id="cd13220">
    <property type="entry name" value="PH-GRAM_GRAMDC"/>
    <property type="match status" value="1"/>
</dbReference>
<feature type="compositionally biased region" description="Polar residues" evidence="7">
    <location>
        <begin position="496"/>
        <end position="507"/>
    </location>
</feature>
<dbReference type="GO" id="GO:0005739">
    <property type="term" value="C:mitochondrion"/>
    <property type="evidence" value="ECO:0007669"/>
    <property type="project" value="TreeGrafter"/>
</dbReference>
<dbReference type="AlphaFoldDB" id="A0AAD5H9A3"/>
<feature type="compositionally biased region" description="Basic and acidic residues" evidence="7">
    <location>
        <begin position="439"/>
        <end position="450"/>
    </location>
</feature>
<keyword evidence="6" id="KW-0175">Coiled coil</keyword>